<evidence type="ECO:0000313" key="3">
    <source>
        <dbReference type="Proteomes" id="UP001161391"/>
    </source>
</evidence>
<dbReference type="Proteomes" id="UP001161391">
    <property type="component" value="Unassembled WGS sequence"/>
</dbReference>
<accession>A0ABQ5VB12</accession>
<evidence type="ECO:0000256" key="1">
    <source>
        <dbReference type="SAM" id="SignalP"/>
    </source>
</evidence>
<gene>
    <name evidence="2" type="ORF">GCM10007853_18820</name>
</gene>
<protein>
    <recommendedName>
        <fullName evidence="4">Spore coat protein U domain-containing protein</fullName>
    </recommendedName>
</protein>
<reference evidence="2" key="1">
    <citation type="journal article" date="2014" name="Int. J. Syst. Evol. Microbiol.">
        <title>Complete genome of a new Firmicutes species belonging to the dominant human colonic microbiota ('Ruminococcus bicirculans') reveals two chromosomes and a selective capacity to utilize plant glucans.</title>
        <authorList>
            <consortium name="NISC Comparative Sequencing Program"/>
            <person name="Wegmann U."/>
            <person name="Louis P."/>
            <person name="Goesmann A."/>
            <person name="Henrissat B."/>
            <person name="Duncan S.H."/>
            <person name="Flint H.J."/>
        </authorList>
    </citation>
    <scope>NUCLEOTIDE SEQUENCE</scope>
    <source>
        <strain evidence="2">NBRC 108219</strain>
    </source>
</reference>
<evidence type="ECO:0008006" key="4">
    <source>
        <dbReference type="Google" id="ProtNLM"/>
    </source>
</evidence>
<name>A0ABQ5VB12_9PROT</name>
<evidence type="ECO:0000313" key="2">
    <source>
        <dbReference type="EMBL" id="GLQ24008.1"/>
    </source>
</evidence>
<proteinExistence type="predicted"/>
<organism evidence="2 3">
    <name type="scientific">Algimonas ampicilliniresistens</name>
    <dbReference type="NCBI Taxonomy" id="1298735"/>
    <lineage>
        <taxon>Bacteria</taxon>
        <taxon>Pseudomonadati</taxon>
        <taxon>Pseudomonadota</taxon>
        <taxon>Alphaproteobacteria</taxon>
        <taxon>Maricaulales</taxon>
        <taxon>Robiginitomaculaceae</taxon>
        <taxon>Algimonas</taxon>
    </lineage>
</organism>
<feature type="signal peptide" evidence="1">
    <location>
        <begin position="1"/>
        <end position="24"/>
    </location>
</feature>
<feature type="chain" id="PRO_5047363109" description="Spore coat protein U domain-containing protein" evidence="1">
    <location>
        <begin position="25"/>
        <end position="142"/>
    </location>
</feature>
<keyword evidence="3" id="KW-1185">Reference proteome</keyword>
<sequence length="142" mass="14522">MTFRLLAMSAATLCLGACSTVVNGKNQRVAFDTGSVTGADCTATGGSDFAVNKQFQTPVEVKLPRSSKTIDITCNKTGYQMASRSISGKVEGSTAGNLVLGGPIGVGVDALTGAIYKYPDTVSIPMEANLTTPTVTGEPIAP</sequence>
<keyword evidence="1" id="KW-0732">Signal</keyword>
<reference evidence="2" key="2">
    <citation type="submission" date="2023-01" db="EMBL/GenBank/DDBJ databases">
        <title>Draft genome sequence of Algimonas ampicilliniresistens strain NBRC 108219.</title>
        <authorList>
            <person name="Sun Q."/>
            <person name="Mori K."/>
        </authorList>
    </citation>
    <scope>NUCLEOTIDE SEQUENCE</scope>
    <source>
        <strain evidence="2">NBRC 108219</strain>
    </source>
</reference>
<comment type="caution">
    <text evidence="2">The sequence shown here is derived from an EMBL/GenBank/DDBJ whole genome shotgun (WGS) entry which is preliminary data.</text>
</comment>
<dbReference type="RefSeq" id="WP_284390005.1">
    <property type="nucleotide sequence ID" value="NZ_BSNK01000002.1"/>
</dbReference>
<dbReference type="EMBL" id="BSNK01000002">
    <property type="protein sequence ID" value="GLQ24008.1"/>
    <property type="molecule type" value="Genomic_DNA"/>
</dbReference>